<evidence type="ECO:0000256" key="1">
    <source>
        <dbReference type="SAM" id="Phobius"/>
    </source>
</evidence>
<proteinExistence type="predicted"/>
<keyword evidence="1" id="KW-0812">Transmembrane</keyword>
<comment type="caution">
    <text evidence="2">The sequence shown here is derived from an EMBL/GenBank/DDBJ whole genome shotgun (WGS) entry which is preliminary data.</text>
</comment>
<gene>
    <name evidence="2" type="ORF">BaOVIS_024210</name>
</gene>
<feature type="transmembrane region" description="Helical" evidence="1">
    <location>
        <begin position="464"/>
        <end position="485"/>
    </location>
</feature>
<dbReference type="Proteomes" id="UP001057455">
    <property type="component" value="Unassembled WGS sequence"/>
</dbReference>
<dbReference type="OrthoDB" id="441724at2759"/>
<protein>
    <submittedName>
        <fullName evidence="2">Erythrocyte membrane-associated antigen, putative</fullName>
    </submittedName>
</protein>
<reference evidence="2" key="1">
    <citation type="submission" date="2019-12" db="EMBL/GenBank/DDBJ databases">
        <title>Genome sequence of Babesia ovis.</title>
        <authorList>
            <person name="Yamagishi J."/>
            <person name="Sevinc F."/>
            <person name="Xuan X."/>
        </authorList>
    </citation>
    <scope>NUCLEOTIDE SEQUENCE</scope>
    <source>
        <strain evidence="2">Selcuk</strain>
    </source>
</reference>
<sequence>MGSIAKADVEDTDSNRQHKAPIYKGETIVLDYSTDVGYSFAVRVGNQDIYLRLVSDLEGIVLFSKGTQACQNSILDALCYDPKQSSTAVWCQNKEACVPGKDDYKCNEQKSHEEIDAATTTDFGSDGIRHHMETIEGYDKVAIRNVGLMVPPVFDRVPVKLATHLTVNAKLPIAKDIGGFFGLSGSSASCRGWSLWTEFLKKYDGIYLLDLYGEMQHKTDLETKETNAIKLGMEVVKRNEIIWAEKRQVGGIFTDASSEFTAYGMYMCGVNLFGKTSASWQVAVDLTSKCLVLPRNFWFSVMAQLPVVDGCYQMDPPKMCQLRLGRSKVLSEIEFRLHNESRDTVLKIPLENLLLDNSETPTICIIPDEDTASPPVFTDRPTIKFGYKVLESMQVVVDTNGRRVGFIPKKQVYTNNAICIPPVTCVGDQKFLPELNYCLQPSCNIWSFKTLDAATGRCVTSKNAVVMLCVILTVFLVAEIRRFFVRRSVLRKAKRLC</sequence>
<organism evidence="2 3">
    <name type="scientific">Babesia ovis</name>
    <dbReference type="NCBI Taxonomy" id="5869"/>
    <lineage>
        <taxon>Eukaryota</taxon>
        <taxon>Sar</taxon>
        <taxon>Alveolata</taxon>
        <taxon>Apicomplexa</taxon>
        <taxon>Aconoidasida</taxon>
        <taxon>Piroplasmida</taxon>
        <taxon>Babesiidae</taxon>
        <taxon>Babesia</taxon>
    </lineage>
</organism>
<dbReference type="SUPFAM" id="SSF50630">
    <property type="entry name" value="Acid proteases"/>
    <property type="match status" value="1"/>
</dbReference>
<accession>A0A9W5WW52</accession>
<name>A0A9W5WW52_BABOV</name>
<keyword evidence="1" id="KW-0472">Membrane</keyword>
<keyword evidence="1" id="KW-1133">Transmembrane helix</keyword>
<dbReference type="AlphaFoldDB" id="A0A9W5WW52"/>
<dbReference type="Gene3D" id="2.40.70.10">
    <property type="entry name" value="Acid Proteases"/>
    <property type="match status" value="1"/>
</dbReference>
<dbReference type="EMBL" id="BLIY01000017">
    <property type="protein sequence ID" value="GFE55017.1"/>
    <property type="molecule type" value="Genomic_DNA"/>
</dbReference>
<dbReference type="InterPro" id="IPR021109">
    <property type="entry name" value="Peptidase_aspartic_dom_sf"/>
</dbReference>
<keyword evidence="3" id="KW-1185">Reference proteome</keyword>
<evidence type="ECO:0000313" key="2">
    <source>
        <dbReference type="EMBL" id="GFE55017.1"/>
    </source>
</evidence>
<evidence type="ECO:0000313" key="3">
    <source>
        <dbReference type="Proteomes" id="UP001057455"/>
    </source>
</evidence>